<dbReference type="Pfam" id="PF02434">
    <property type="entry name" value="Fringe"/>
    <property type="match status" value="1"/>
</dbReference>
<comment type="similarity">
    <text evidence="3">Belongs to the glycosyltransferase 31 family. Beta3-Gal-T subfamily.</text>
</comment>
<feature type="transmembrane region" description="Helical" evidence="12">
    <location>
        <begin position="21"/>
        <end position="40"/>
    </location>
</feature>
<evidence type="ECO:0000313" key="15">
    <source>
        <dbReference type="Proteomes" id="UP001138500"/>
    </source>
</evidence>
<comment type="pathway">
    <text evidence="2">Protein modification; protein glycosylation.</text>
</comment>
<sequence length="491" mass="55999">MGASAFQHWRSRLLSLRWRTALLVIATLVVGGSIAILLLSHDPFGNHPASGRHFVSHRHEHNHVSSATNSVAVVVKTGATVALSGRLAALLDTSLQAVDDPLIVSDLEQTIGRHRIHDVLARFPQDMKETHADFELYRKQQEYVATGNAKGLASLSDWPVVGKKGVDQNAAWALDRYKFARMVELAIEARPDRDWYIFIEDDTYLSYSALSEFLADYDPSEPFFIGSPVRMPGIKGEPFFFGYGGSGFVLSRAVAKKWESHRYNLASRWDRTISDMWYGDFILAWVLKEELGLRLTPAWPMLNNDEPARIPFGSGTWCKPAVTLHHMRAYLFDVIYQAEKGLRSDILRFRDVFHAANPDGLPAKRDDWTNYAEDRERHEMKPASQDVDLKAPESAHNSFESCQQACQEQKRCFTFSFVTDSPLPDFEHQAYGETECHLSDVFRSGHEFKPRTVQYDDKATNTTILYQRQWASGWMTTRIDDFIEKHRYCGQ</sequence>
<dbReference type="EC" id="2.4.1.122" evidence="4"/>
<feature type="domain" description="Fringe-like glycosyltransferase" evidence="13">
    <location>
        <begin position="187"/>
        <end position="296"/>
    </location>
</feature>
<dbReference type="GO" id="GO:0000166">
    <property type="term" value="F:nucleotide binding"/>
    <property type="evidence" value="ECO:0007669"/>
    <property type="project" value="UniProtKB-KW"/>
</dbReference>
<evidence type="ECO:0000256" key="6">
    <source>
        <dbReference type="ARBA" id="ARBA00022679"/>
    </source>
</evidence>
<evidence type="ECO:0000259" key="13">
    <source>
        <dbReference type="Pfam" id="PF02434"/>
    </source>
</evidence>
<evidence type="ECO:0000256" key="9">
    <source>
        <dbReference type="ARBA" id="ARBA00022968"/>
    </source>
</evidence>
<name>A0A9W7SVU2_9PEZI</name>
<reference evidence="14 15" key="1">
    <citation type="journal article" date="2018" name="IMA Fungus">
        <title>IMA Genome-F 10: Nine draft genome sequences of Claviceps purpurea s.lat., including C. arundinis, C. humidiphila, and C. cf. spartinae, pseudomolecules for the pitch canker pathogen Fusarium circinatum, draft genome of Davidsoniella eucalypti, Grosmannia galeiformis, Quambalaria eucalypti, and Teratosphaeria destructans.</title>
        <authorList>
            <person name="Wingfield B.D."/>
            <person name="Liu M."/>
            <person name="Nguyen H.D."/>
            <person name="Lane F.A."/>
            <person name="Morgan S.W."/>
            <person name="De Vos L."/>
            <person name="Wilken P.M."/>
            <person name="Duong T.A."/>
            <person name="Aylward J."/>
            <person name="Coetzee M.P."/>
            <person name="Dadej K."/>
            <person name="De Beer Z.W."/>
            <person name="Findlay W."/>
            <person name="Havenga M."/>
            <person name="Kolarik M."/>
            <person name="Menzies J.G."/>
            <person name="Naidoo K."/>
            <person name="Pochopski O."/>
            <person name="Shoukouhi P."/>
            <person name="Santana Q.C."/>
            <person name="Seifert K.A."/>
            <person name="Soal N."/>
            <person name="Steenkamp E.T."/>
            <person name="Tatham C.T."/>
            <person name="van der Nest M.A."/>
            <person name="Wingfield M.J."/>
        </authorList>
    </citation>
    <scope>NUCLEOTIDE SEQUENCE [LARGE SCALE GENOMIC DNA]</scope>
    <source>
        <strain evidence="14">CMW44962</strain>
    </source>
</reference>
<dbReference type="PANTHER" id="PTHR23033:SF47">
    <property type="entry name" value="APPLE DOMAIN-CONTAINING PROTEIN-RELATED"/>
    <property type="match status" value="1"/>
</dbReference>
<dbReference type="GO" id="GO:0016020">
    <property type="term" value="C:membrane"/>
    <property type="evidence" value="ECO:0007669"/>
    <property type="project" value="UniProtKB-SubCell"/>
</dbReference>
<comment type="caution">
    <text evidence="14">The sequence shown here is derived from an EMBL/GenBank/DDBJ whole genome shotgun (WGS) entry which is preliminary data.</text>
</comment>
<evidence type="ECO:0000256" key="11">
    <source>
        <dbReference type="ARBA" id="ARBA00023136"/>
    </source>
</evidence>
<protein>
    <recommendedName>
        <fullName evidence="4">N-acetylgalactosaminide beta-1,3-galactosyltransferase</fullName>
        <ecNumber evidence="4">2.4.1.122</ecNumber>
    </recommendedName>
</protein>
<keyword evidence="10 12" id="KW-1133">Transmembrane helix</keyword>
<dbReference type="OrthoDB" id="414175at2759"/>
<evidence type="ECO:0000313" key="14">
    <source>
        <dbReference type="EMBL" id="KAH9834263.1"/>
    </source>
</evidence>
<keyword evidence="5" id="KW-0328">Glycosyltransferase</keyword>
<gene>
    <name evidence="14" type="ORF">Tdes44962_MAKER08680</name>
</gene>
<evidence type="ECO:0000256" key="12">
    <source>
        <dbReference type="SAM" id="Phobius"/>
    </source>
</evidence>
<dbReference type="AlphaFoldDB" id="A0A9W7SVU2"/>
<keyword evidence="15" id="KW-1185">Reference proteome</keyword>
<evidence type="ECO:0000256" key="8">
    <source>
        <dbReference type="ARBA" id="ARBA00022741"/>
    </source>
</evidence>
<dbReference type="Gene3D" id="3.90.550.50">
    <property type="match status" value="1"/>
</dbReference>
<evidence type="ECO:0000256" key="10">
    <source>
        <dbReference type="ARBA" id="ARBA00022989"/>
    </source>
</evidence>
<evidence type="ECO:0000256" key="5">
    <source>
        <dbReference type="ARBA" id="ARBA00022676"/>
    </source>
</evidence>
<dbReference type="PANTHER" id="PTHR23033">
    <property type="entry name" value="BETA1,3-GALACTOSYLTRANSFERASE"/>
    <property type="match status" value="1"/>
</dbReference>
<keyword evidence="7 12" id="KW-0812">Transmembrane</keyword>
<evidence type="ECO:0000256" key="3">
    <source>
        <dbReference type="ARBA" id="ARBA00006462"/>
    </source>
</evidence>
<dbReference type="InterPro" id="IPR026050">
    <property type="entry name" value="C1GALT1/C1GALT1_chp1"/>
</dbReference>
<keyword evidence="9" id="KW-0735">Signal-anchor</keyword>
<keyword evidence="6" id="KW-0808">Transferase</keyword>
<evidence type="ECO:0000256" key="2">
    <source>
        <dbReference type="ARBA" id="ARBA00004922"/>
    </source>
</evidence>
<evidence type="ECO:0000256" key="1">
    <source>
        <dbReference type="ARBA" id="ARBA00004606"/>
    </source>
</evidence>
<dbReference type="Gene3D" id="3.50.4.10">
    <property type="entry name" value="Hepatocyte Growth Factor"/>
    <property type="match status" value="1"/>
</dbReference>
<proteinExistence type="inferred from homology"/>
<keyword evidence="8" id="KW-0547">Nucleotide-binding</keyword>
<accession>A0A9W7SVU2</accession>
<evidence type="ECO:0000256" key="7">
    <source>
        <dbReference type="ARBA" id="ARBA00022692"/>
    </source>
</evidence>
<comment type="subcellular location">
    <subcellularLocation>
        <location evidence="1">Membrane</location>
        <topology evidence="1">Single-pass type II membrane protein</topology>
    </subcellularLocation>
</comment>
<dbReference type="Proteomes" id="UP001138500">
    <property type="component" value="Unassembled WGS sequence"/>
</dbReference>
<dbReference type="InterPro" id="IPR003378">
    <property type="entry name" value="Fringe-like_glycosylTrfase"/>
</dbReference>
<evidence type="ECO:0000256" key="4">
    <source>
        <dbReference type="ARBA" id="ARBA00012557"/>
    </source>
</evidence>
<dbReference type="GO" id="GO:0016263">
    <property type="term" value="F:glycoprotein-N-acetylgalactosamine 3-beta-galactosyltransferase activity"/>
    <property type="evidence" value="ECO:0007669"/>
    <property type="project" value="UniProtKB-EC"/>
</dbReference>
<reference evidence="14 15" key="2">
    <citation type="journal article" date="2021" name="Curr. Genet.">
        <title>Genetic response to nitrogen starvation in the aggressive Eucalyptus foliar pathogen Teratosphaeria destructans.</title>
        <authorList>
            <person name="Havenga M."/>
            <person name="Wingfield B.D."/>
            <person name="Wingfield M.J."/>
            <person name="Dreyer L.L."/>
            <person name="Roets F."/>
            <person name="Aylward J."/>
        </authorList>
    </citation>
    <scope>NUCLEOTIDE SEQUENCE [LARGE SCALE GENOMIC DNA]</scope>
    <source>
        <strain evidence="14">CMW44962</strain>
    </source>
</reference>
<keyword evidence="11 12" id="KW-0472">Membrane</keyword>
<organism evidence="14 15">
    <name type="scientific">Teratosphaeria destructans</name>
    <dbReference type="NCBI Taxonomy" id="418781"/>
    <lineage>
        <taxon>Eukaryota</taxon>
        <taxon>Fungi</taxon>
        <taxon>Dikarya</taxon>
        <taxon>Ascomycota</taxon>
        <taxon>Pezizomycotina</taxon>
        <taxon>Dothideomycetes</taxon>
        <taxon>Dothideomycetidae</taxon>
        <taxon>Mycosphaerellales</taxon>
        <taxon>Teratosphaeriaceae</taxon>
        <taxon>Teratosphaeria</taxon>
    </lineage>
</organism>
<dbReference type="EMBL" id="RIBY02001013">
    <property type="protein sequence ID" value="KAH9834263.1"/>
    <property type="molecule type" value="Genomic_DNA"/>
</dbReference>